<dbReference type="Proteomes" id="UP000053660">
    <property type="component" value="Unassembled WGS sequence"/>
</dbReference>
<organism evidence="1 2">
    <name type="scientific">Oesophagostomum dentatum</name>
    <name type="common">Nodular worm</name>
    <dbReference type="NCBI Taxonomy" id="61180"/>
    <lineage>
        <taxon>Eukaryota</taxon>
        <taxon>Metazoa</taxon>
        <taxon>Ecdysozoa</taxon>
        <taxon>Nematoda</taxon>
        <taxon>Chromadorea</taxon>
        <taxon>Rhabditida</taxon>
        <taxon>Rhabditina</taxon>
        <taxon>Rhabditomorpha</taxon>
        <taxon>Strongyloidea</taxon>
        <taxon>Strongylidae</taxon>
        <taxon>Oesophagostomum</taxon>
    </lineage>
</organism>
<gene>
    <name evidence="1" type="ORF">OESDEN_07059</name>
</gene>
<accession>A0A0B1TCG8</accession>
<evidence type="ECO:0000313" key="1">
    <source>
        <dbReference type="EMBL" id="KHJ93035.1"/>
    </source>
</evidence>
<proteinExistence type="predicted"/>
<evidence type="ECO:0000313" key="2">
    <source>
        <dbReference type="Proteomes" id="UP000053660"/>
    </source>
</evidence>
<name>A0A0B1TCG8_OESDE</name>
<dbReference type="AlphaFoldDB" id="A0A0B1TCG8"/>
<sequence>MSHKSRLTTSLTFDCLRKNSVGFLTTSGPSGPPSTLHAVRKLQGDSSTNIIAPIMYQGLTCFMAKPLN</sequence>
<dbReference type="EMBL" id="KN550984">
    <property type="protein sequence ID" value="KHJ93035.1"/>
    <property type="molecule type" value="Genomic_DNA"/>
</dbReference>
<keyword evidence="2" id="KW-1185">Reference proteome</keyword>
<protein>
    <submittedName>
        <fullName evidence="1">Uncharacterized protein</fullName>
    </submittedName>
</protein>
<reference evidence="1 2" key="1">
    <citation type="submission" date="2014-03" db="EMBL/GenBank/DDBJ databases">
        <title>Draft genome of the hookworm Oesophagostomum dentatum.</title>
        <authorList>
            <person name="Mitreva M."/>
        </authorList>
    </citation>
    <scope>NUCLEOTIDE SEQUENCE [LARGE SCALE GENOMIC DNA]</scope>
    <source>
        <strain evidence="1 2">OD-Hann</strain>
    </source>
</reference>